<feature type="region of interest" description="Disordered" evidence="1">
    <location>
        <begin position="1"/>
        <end position="23"/>
    </location>
</feature>
<sequence>MREAQSDSTRNVQQEADVQTPALLDDLPRLSSVSQNKRRHTLGVSTQVPLLRLYKLFSLQLQRISFTENHILS</sequence>
<dbReference type="EMBL" id="JAUPFM010000003">
    <property type="protein sequence ID" value="KAK2856940.1"/>
    <property type="molecule type" value="Genomic_DNA"/>
</dbReference>
<organism evidence="2 3">
    <name type="scientific">Channa striata</name>
    <name type="common">Snakehead murrel</name>
    <name type="synonym">Ophicephalus striatus</name>
    <dbReference type="NCBI Taxonomy" id="64152"/>
    <lineage>
        <taxon>Eukaryota</taxon>
        <taxon>Metazoa</taxon>
        <taxon>Chordata</taxon>
        <taxon>Craniata</taxon>
        <taxon>Vertebrata</taxon>
        <taxon>Euteleostomi</taxon>
        <taxon>Actinopterygii</taxon>
        <taxon>Neopterygii</taxon>
        <taxon>Teleostei</taxon>
        <taxon>Neoteleostei</taxon>
        <taxon>Acanthomorphata</taxon>
        <taxon>Anabantaria</taxon>
        <taxon>Anabantiformes</taxon>
        <taxon>Channoidei</taxon>
        <taxon>Channidae</taxon>
        <taxon>Channa</taxon>
    </lineage>
</organism>
<dbReference type="Proteomes" id="UP001187415">
    <property type="component" value="Unassembled WGS sequence"/>
</dbReference>
<dbReference type="AlphaFoldDB" id="A0AA88NJ51"/>
<proteinExistence type="predicted"/>
<name>A0AA88NJ51_CHASR</name>
<protein>
    <submittedName>
        <fullName evidence="2">Uncharacterized protein</fullName>
    </submittedName>
</protein>
<gene>
    <name evidence="2" type="ORF">Q5P01_005675</name>
</gene>
<comment type="caution">
    <text evidence="2">The sequence shown here is derived from an EMBL/GenBank/DDBJ whole genome shotgun (WGS) entry which is preliminary data.</text>
</comment>
<feature type="compositionally biased region" description="Polar residues" evidence="1">
    <location>
        <begin position="1"/>
        <end position="17"/>
    </location>
</feature>
<evidence type="ECO:0000313" key="2">
    <source>
        <dbReference type="EMBL" id="KAK2856940.1"/>
    </source>
</evidence>
<accession>A0AA88NJ51</accession>
<keyword evidence="3" id="KW-1185">Reference proteome</keyword>
<reference evidence="2" key="1">
    <citation type="submission" date="2023-07" db="EMBL/GenBank/DDBJ databases">
        <title>Chromosome-level Genome Assembly of Striped Snakehead (Channa striata).</title>
        <authorList>
            <person name="Liu H."/>
        </authorList>
    </citation>
    <scope>NUCLEOTIDE SEQUENCE</scope>
    <source>
        <strain evidence="2">Gz</strain>
        <tissue evidence="2">Muscle</tissue>
    </source>
</reference>
<evidence type="ECO:0000256" key="1">
    <source>
        <dbReference type="SAM" id="MobiDB-lite"/>
    </source>
</evidence>
<evidence type="ECO:0000313" key="3">
    <source>
        <dbReference type="Proteomes" id="UP001187415"/>
    </source>
</evidence>